<dbReference type="STRING" id="128403.WA1_09965"/>
<dbReference type="Proteomes" id="UP000076925">
    <property type="component" value="Unassembled WGS sequence"/>
</dbReference>
<sequence length="150" mass="16669">MSNNLKIGHLDRDVKDTHSLDDLRILVVDDDPDSSMLLAFILESYGSQVMIASSSIEALGILKEFEPNFLISDIVMPQVDGYSLIRRIRNLDSPLRTIPSVAVTVVKPEEGHKLALISGFQAYLIKPVDPDNLITEINKLTVSTENFNCD</sequence>
<keyword evidence="5" id="KW-1185">Reference proteome</keyword>
<dbReference type="Gene3D" id="3.40.50.2300">
    <property type="match status" value="1"/>
</dbReference>
<dbReference type="AlphaFoldDB" id="A0A139WRI9"/>
<feature type="modified residue" description="4-aspartylphosphate" evidence="2">
    <location>
        <position position="73"/>
    </location>
</feature>
<protein>
    <submittedName>
        <fullName evidence="4">Two-component system response regulator</fullName>
    </submittedName>
</protein>
<evidence type="ECO:0000256" key="1">
    <source>
        <dbReference type="ARBA" id="ARBA00022553"/>
    </source>
</evidence>
<dbReference type="OrthoDB" id="1901654at2"/>
<name>A0A139WRI9_9CYAN</name>
<organism evidence="4 5">
    <name type="scientific">Scytonema hofmannii PCC 7110</name>
    <dbReference type="NCBI Taxonomy" id="128403"/>
    <lineage>
        <taxon>Bacteria</taxon>
        <taxon>Bacillati</taxon>
        <taxon>Cyanobacteriota</taxon>
        <taxon>Cyanophyceae</taxon>
        <taxon>Nostocales</taxon>
        <taxon>Scytonemataceae</taxon>
        <taxon>Scytonema</taxon>
    </lineage>
</organism>
<reference evidence="4 5" key="1">
    <citation type="journal article" date="2013" name="Genome Biol. Evol.">
        <title>Genomes of Stigonematalean cyanobacteria (subsection V) and the evolution of oxygenic photosynthesis from prokaryotes to plastids.</title>
        <authorList>
            <person name="Dagan T."/>
            <person name="Roettger M."/>
            <person name="Stucken K."/>
            <person name="Landan G."/>
            <person name="Koch R."/>
            <person name="Major P."/>
            <person name="Gould S.B."/>
            <person name="Goremykin V.V."/>
            <person name="Rippka R."/>
            <person name="Tandeau de Marsac N."/>
            <person name="Gugger M."/>
            <person name="Lockhart P.J."/>
            <person name="Allen J.F."/>
            <person name="Brune I."/>
            <person name="Maus I."/>
            <person name="Puhler A."/>
            <person name="Martin W.F."/>
        </authorList>
    </citation>
    <scope>NUCLEOTIDE SEQUENCE [LARGE SCALE GENOMIC DNA]</scope>
    <source>
        <strain evidence="4 5">PCC 7110</strain>
    </source>
</reference>
<comment type="caution">
    <text evidence="4">The sequence shown here is derived from an EMBL/GenBank/DDBJ whole genome shotgun (WGS) entry which is preliminary data.</text>
</comment>
<dbReference type="PANTHER" id="PTHR44591:SF3">
    <property type="entry name" value="RESPONSE REGULATORY DOMAIN-CONTAINING PROTEIN"/>
    <property type="match status" value="1"/>
</dbReference>
<dbReference type="Pfam" id="PF00072">
    <property type="entry name" value="Response_reg"/>
    <property type="match status" value="1"/>
</dbReference>
<dbReference type="EMBL" id="ANNX02000053">
    <property type="protein sequence ID" value="KYC35051.1"/>
    <property type="molecule type" value="Genomic_DNA"/>
</dbReference>
<evidence type="ECO:0000256" key="2">
    <source>
        <dbReference type="PROSITE-ProRule" id="PRU00169"/>
    </source>
</evidence>
<dbReference type="SUPFAM" id="SSF52172">
    <property type="entry name" value="CheY-like"/>
    <property type="match status" value="1"/>
</dbReference>
<evidence type="ECO:0000259" key="3">
    <source>
        <dbReference type="PROSITE" id="PS50110"/>
    </source>
</evidence>
<dbReference type="RefSeq" id="WP_017743854.1">
    <property type="nucleotide sequence ID" value="NZ_KQ976354.1"/>
</dbReference>
<dbReference type="InterPro" id="IPR001789">
    <property type="entry name" value="Sig_transdc_resp-reg_receiver"/>
</dbReference>
<evidence type="ECO:0000313" key="4">
    <source>
        <dbReference type="EMBL" id="KYC35051.1"/>
    </source>
</evidence>
<dbReference type="GO" id="GO:0000160">
    <property type="term" value="P:phosphorelay signal transduction system"/>
    <property type="evidence" value="ECO:0007669"/>
    <property type="project" value="InterPro"/>
</dbReference>
<dbReference type="InterPro" id="IPR011006">
    <property type="entry name" value="CheY-like_superfamily"/>
</dbReference>
<dbReference type="InterPro" id="IPR050595">
    <property type="entry name" value="Bact_response_regulator"/>
</dbReference>
<proteinExistence type="predicted"/>
<feature type="domain" description="Response regulatory" evidence="3">
    <location>
        <begin position="24"/>
        <end position="141"/>
    </location>
</feature>
<dbReference type="PROSITE" id="PS50110">
    <property type="entry name" value="RESPONSE_REGULATORY"/>
    <property type="match status" value="1"/>
</dbReference>
<dbReference type="PANTHER" id="PTHR44591">
    <property type="entry name" value="STRESS RESPONSE REGULATOR PROTEIN 1"/>
    <property type="match status" value="1"/>
</dbReference>
<accession>A0A139WRI9</accession>
<evidence type="ECO:0000313" key="5">
    <source>
        <dbReference type="Proteomes" id="UP000076925"/>
    </source>
</evidence>
<dbReference type="SMART" id="SM00448">
    <property type="entry name" value="REC"/>
    <property type="match status" value="1"/>
</dbReference>
<keyword evidence="1 2" id="KW-0597">Phosphoprotein</keyword>
<gene>
    <name evidence="4" type="ORF">WA1_09965</name>
</gene>